<feature type="domain" description="Restriction endonuclease type II-like" evidence="1">
    <location>
        <begin position="242"/>
        <end position="302"/>
    </location>
</feature>
<reference evidence="2 3" key="1">
    <citation type="submission" date="2019-05" db="EMBL/GenBank/DDBJ databases">
        <title>Genome sequence of Cellulomonas hominis strain CS1.</title>
        <authorList>
            <person name="Belmont J."/>
            <person name="Maclea K.S."/>
        </authorList>
    </citation>
    <scope>NUCLEOTIDE SEQUENCE [LARGE SCALE GENOMIC DNA]</scope>
    <source>
        <strain evidence="2 3">CS1</strain>
    </source>
</reference>
<gene>
    <name evidence="2" type="ORF">FA014_06015</name>
</gene>
<dbReference type="EMBL" id="SZYE01000029">
    <property type="protein sequence ID" value="TKR24623.1"/>
    <property type="molecule type" value="Genomic_DNA"/>
</dbReference>
<comment type="caution">
    <text evidence="2">The sequence shown here is derived from an EMBL/GenBank/DDBJ whole genome shotgun (WGS) entry which is preliminary data.</text>
</comment>
<dbReference type="RefSeq" id="WP_154728798.1">
    <property type="nucleotide sequence ID" value="NZ_SZYE01000029.1"/>
</dbReference>
<evidence type="ECO:0000313" key="2">
    <source>
        <dbReference type="EMBL" id="TKR24623.1"/>
    </source>
</evidence>
<proteinExistence type="predicted"/>
<sequence>MPRRPPVLPARLAGAPFSLSEAAEHGLSRPELRRFDLRTPTPGVRSAAAAPRPGDVVAQCLDLAPALPDDAVFCHATALALHGADLPFGVASPRGLHVQVGPGGSWPRRRGIVAHQRSDADVPHVVLRNGLRVMTPERAWVQLASTVSPRELVVAADALTRRRHPVSSPAALRAAVARLPPGTRGIRLLRAALDRARPGTDSCMETRLRWELVDAGLPCPLVNELVRAPDGYVVAMPDLSYREELVAVEYDGDVHRTDRETWRRDISRRQELESLGWRVITCTADDVLRHPARAVAWVRRALHGR</sequence>
<organism evidence="2 3">
    <name type="scientific">Cellulomonas hominis</name>
    <dbReference type="NCBI Taxonomy" id="156981"/>
    <lineage>
        <taxon>Bacteria</taxon>
        <taxon>Bacillati</taxon>
        <taxon>Actinomycetota</taxon>
        <taxon>Actinomycetes</taxon>
        <taxon>Micrococcales</taxon>
        <taxon>Cellulomonadaceae</taxon>
        <taxon>Cellulomonas</taxon>
    </lineage>
</organism>
<dbReference type="SUPFAM" id="SSF52980">
    <property type="entry name" value="Restriction endonuclease-like"/>
    <property type="match status" value="1"/>
</dbReference>
<dbReference type="InterPro" id="IPR049468">
    <property type="entry name" value="Restrct_endonuc-II-like_dom"/>
</dbReference>
<evidence type="ECO:0000259" key="1">
    <source>
        <dbReference type="Pfam" id="PF18741"/>
    </source>
</evidence>
<accession>A0A7Z8NQM8</accession>
<evidence type="ECO:0000313" key="3">
    <source>
        <dbReference type="Proteomes" id="UP000308121"/>
    </source>
</evidence>
<dbReference type="InterPro" id="IPR011335">
    <property type="entry name" value="Restrct_endonuc-II-like"/>
</dbReference>
<name>A0A7Z8NQM8_9CELL</name>
<dbReference type="Pfam" id="PF18741">
    <property type="entry name" value="MTES_1575"/>
    <property type="match status" value="1"/>
</dbReference>
<protein>
    <submittedName>
        <fullName evidence="2">DUF559 domain-containing protein</fullName>
    </submittedName>
</protein>
<dbReference type="Gene3D" id="3.40.960.10">
    <property type="entry name" value="VSR Endonuclease"/>
    <property type="match status" value="1"/>
</dbReference>
<dbReference type="Proteomes" id="UP000308121">
    <property type="component" value="Unassembled WGS sequence"/>
</dbReference>
<dbReference type="OrthoDB" id="3173471at2"/>
<dbReference type="AlphaFoldDB" id="A0A7Z8NQM8"/>